<evidence type="ECO:0000256" key="4">
    <source>
        <dbReference type="ARBA" id="ARBA00023110"/>
    </source>
</evidence>
<evidence type="ECO:0000313" key="8">
    <source>
        <dbReference type="EMBL" id="PCI77798.1"/>
    </source>
</evidence>
<dbReference type="AlphaFoldDB" id="A0A2A4X588"/>
<dbReference type="GO" id="GO:0006457">
    <property type="term" value="P:protein folding"/>
    <property type="evidence" value="ECO:0007669"/>
    <property type="project" value="InterPro"/>
</dbReference>
<dbReference type="InterPro" id="IPR002130">
    <property type="entry name" value="Cyclophilin-type_PPIase_dom"/>
</dbReference>
<evidence type="ECO:0000256" key="1">
    <source>
        <dbReference type="ARBA" id="ARBA00000971"/>
    </source>
</evidence>
<dbReference type="PANTHER" id="PTHR45625">
    <property type="entry name" value="PEPTIDYL-PROLYL CIS-TRANS ISOMERASE-RELATED"/>
    <property type="match status" value="1"/>
</dbReference>
<evidence type="ECO:0000256" key="6">
    <source>
        <dbReference type="RuleBase" id="RU363019"/>
    </source>
</evidence>
<feature type="domain" description="PPIase cyclophilin-type" evidence="7">
    <location>
        <begin position="33"/>
        <end position="175"/>
    </location>
</feature>
<evidence type="ECO:0000256" key="5">
    <source>
        <dbReference type="ARBA" id="ARBA00023235"/>
    </source>
</evidence>
<sequence>MYGAILALLFLTSNAHAATPDKRTSIILVTSKGNMVCELFHSKAPKACENFIALAKRGYYNNTSFHRVIPGFMCQGGDPTGTGAGGNSMWNKPFRDEFHKTLSFSKKGLLAMANKGPNTNTSQFFITTAKTPWLNNKHTIFGRVVKGFNVLDAIEKCGTQSGKPKEKILIQNIILPALKASISK</sequence>
<dbReference type="FunFam" id="2.40.100.10:FF:000003">
    <property type="entry name" value="Peptidylprolyl isomerase domain and WD repeat-containing 1"/>
    <property type="match status" value="1"/>
</dbReference>
<keyword evidence="6" id="KW-0732">Signal</keyword>
<keyword evidence="2" id="KW-0853">WD repeat</keyword>
<dbReference type="Proteomes" id="UP000218775">
    <property type="component" value="Unassembled WGS sequence"/>
</dbReference>
<dbReference type="Gene3D" id="2.40.100.10">
    <property type="entry name" value="Cyclophilin-like"/>
    <property type="match status" value="1"/>
</dbReference>
<keyword evidence="3" id="KW-0677">Repeat</keyword>
<reference evidence="9" key="1">
    <citation type="submission" date="2017-08" db="EMBL/GenBank/DDBJ databases">
        <title>A dynamic microbial community with high functional redundancy inhabits the cold, oxic subseafloor aquifer.</title>
        <authorList>
            <person name="Tully B.J."/>
            <person name="Wheat C.G."/>
            <person name="Glazer B.T."/>
            <person name="Huber J.A."/>
        </authorList>
    </citation>
    <scope>NUCLEOTIDE SEQUENCE [LARGE SCALE GENOMIC DNA]</scope>
</reference>
<dbReference type="InterPro" id="IPR044666">
    <property type="entry name" value="Cyclophilin_A-like"/>
</dbReference>
<evidence type="ECO:0000256" key="3">
    <source>
        <dbReference type="ARBA" id="ARBA00022737"/>
    </source>
</evidence>
<comment type="caution">
    <text evidence="8">The sequence shown here is derived from an EMBL/GenBank/DDBJ whole genome shotgun (WGS) entry which is preliminary data.</text>
</comment>
<dbReference type="Pfam" id="PF00160">
    <property type="entry name" value="Pro_isomerase"/>
    <property type="match status" value="1"/>
</dbReference>
<dbReference type="PROSITE" id="PS00170">
    <property type="entry name" value="CSA_PPIASE_1"/>
    <property type="match status" value="1"/>
</dbReference>
<keyword evidence="5 6" id="KW-0413">Isomerase</keyword>
<dbReference type="PROSITE" id="PS50072">
    <property type="entry name" value="CSA_PPIASE_2"/>
    <property type="match status" value="1"/>
</dbReference>
<evidence type="ECO:0000256" key="2">
    <source>
        <dbReference type="ARBA" id="ARBA00022574"/>
    </source>
</evidence>
<feature type="signal peptide" evidence="6">
    <location>
        <begin position="1"/>
        <end position="17"/>
    </location>
</feature>
<organism evidence="8 9">
    <name type="scientific">Aerophobetes bacterium</name>
    <dbReference type="NCBI Taxonomy" id="2030807"/>
    <lineage>
        <taxon>Bacteria</taxon>
        <taxon>Candidatus Aerophobota</taxon>
    </lineage>
</organism>
<dbReference type="SUPFAM" id="SSF50891">
    <property type="entry name" value="Cyclophilin-like"/>
    <property type="match status" value="1"/>
</dbReference>
<protein>
    <recommendedName>
        <fullName evidence="6">Peptidyl-prolyl cis-trans isomerase</fullName>
        <shortName evidence="6">PPIase</shortName>
        <ecNumber evidence="6">5.2.1.8</ecNumber>
    </recommendedName>
</protein>
<name>A0A2A4X588_UNCAE</name>
<gene>
    <name evidence="8" type="ORF">COB21_02690</name>
</gene>
<dbReference type="EMBL" id="NVUK01000013">
    <property type="protein sequence ID" value="PCI77798.1"/>
    <property type="molecule type" value="Genomic_DNA"/>
</dbReference>
<feature type="chain" id="PRO_5011829918" description="Peptidyl-prolyl cis-trans isomerase" evidence="6">
    <location>
        <begin position="18"/>
        <end position="184"/>
    </location>
</feature>
<dbReference type="PANTHER" id="PTHR45625:SF4">
    <property type="entry name" value="PEPTIDYLPROLYL ISOMERASE DOMAIN AND WD REPEAT-CONTAINING PROTEIN 1"/>
    <property type="match status" value="1"/>
</dbReference>
<evidence type="ECO:0000313" key="9">
    <source>
        <dbReference type="Proteomes" id="UP000218775"/>
    </source>
</evidence>
<dbReference type="GO" id="GO:0003755">
    <property type="term" value="F:peptidyl-prolyl cis-trans isomerase activity"/>
    <property type="evidence" value="ECO:0007669"/>
    <property type="project" value="UniProtKB-UniRule"/>
</dbReference>
<dbReference type="InterPro" id="IPR029000">
    <property type="entry name" value="Cyclophilin-like_dom_sf"/>
</dbReference>
<comment type="catalytic activity">
    <reaction evidence="1 6">
        <text>[protein]-peptidylproline (omega=180) = [protein]-peptidylproline (omega=0)</text>
        <dbReference type="Rhea" id="RHEA:16237"/>
        <dbReference type="Rhea" id="RHEA-COMP:10747"/>
        <dbReference type="Rhea" id="RHEA-COMP:10748"/>
        <dbReference type="ChEBI" id="CHEBI:83833"/>
        <dbReference type="ChEBI" id="CHEBI:83834"/>
        <dbReference type="EC" id="5.2.1.8"/>
    </reaction>
</comment>
<evidence type="ECO:0000259" key="7">
    <source>
        <dbReference type="PROSITE" id="PS50072"/>
    </source>
</evidence>
<dbReference type="EC" id="5.2.1.8" evidence="6"/>
<keyword evidence="4 6" id="KW-0697">Rotamase</keyword>
<dbReference type="InterPro" id="IPR020892">
    <property type="entry name" value="Cyclophilin-type_PPIase_CS"/>
</dbReference>
<accession>A0A2A4X588</accession>
<comment type="function">
    <text evidence="6">PPIases accelerate the folding of proteins. It catalyzes the cis-trans isomerization of proline imidic peptide bonds in oligopeptides.</text>
</comment>
<dbReference type="PRINTS" id="PR00153">
    <property type="entry name" value="CSAPPISMRASE"/>
</dbReference>
<comment type="similarity">
    <text evidence="6">Belongs to the cyclophilin-type PPIase family.</text>
</comment>
<proteinExistence type="inferred from homology"/>